<evidence type="ECO:0000256" key="1">
    <source>
        <dbReference type="SAM" id="MobiDB-lite"/>
    </source>
</evidence>
<name>A0A2I0KMH1_PUNGR</name>
<feature type="compositionally biased region" description="Low complexity" evidence="1">
    <location>
        <begin position="1"/>
        <end position="13"/>
    </location>
</feature>
<gene>
    <name evidence="2" type="ORF">CRG98_009955</name>
</gene>
<dbReference type="EMBL" id="PGOL01000484">
    <property type="protein sequence ID" value="PKI69684.1"/>
    <property type="molecule type" value="Genomic_DNA"/>
</dbReference>
<dbReference type="AlphaFoldDB" id="A0A2I0KMH1"/>
<sequence>MRAPAQRQSQRGRSCSRHRARPYARRTSRAFFRVHACTHAPVTHRTSPAHASARSSPRIRTLVTAHPPARHRASTRLSPRVRVLAHACPSV</sequence>
<dbReference type="Proteomes" id="UP000233551">
    <property type="component" value="Unassembled WGS sequence"/>
</dbReference>
<evidence type="ECO:0000313" key="3">
    <source>
        <dbReference type="Proteomes" id="UP000233551"/>
    </source>
</evidence>
<accession>A0A2I0KMH1</accession>
<feature type="region of interest" description="Disordered" evidence="1">
    <location>
        <begin position="1"/>
        <end position="24"/>
    </location>
</feature>
<comment type="caution">
    <text evidence="2">The sequence shown here is derived from an EMBL/GenBank/DDBJ whole genome shotgun (WGS) entry which is preliminary data.</text>
</comment>
<keyword evidence="3" id="KW-1185">Reference proteome</keyword>
<organism evidence="2 3">
    <name type="scientific">Punica granatum</name>
    <name type="common">Pomegranate</name>
    <dbReference type="NCBI Taxonomy" id="22663"/>
    <lineage>
        <taxon>Eukaryota</taxon>
        <taxon>Viridiplantae</taxon>
        <taxon>Streptophyta</taxon>
        <taxon>Embryophyta</taxon>
        <taxon>Tracheophyta</taxon>
        <taxon>Spermatophyta</taxon>
        <taxon>Magnoliopsida</taxon>
        <taxon>eudicotyledons</taxon>
        <taxon>Gunneridae</taxon>
        <taxon>Pentapetalae</taxon>
        <taxon>rosids</taxon>
        <taxon>malvids</taxon>
        <taxon>Myrtales</taxon>
        <taxon>Lythraceae</taxon>
        <taxon>Punica</taxon>
    </lineage>
</organism>
<reference evidence="2 3" key="1">
    <citation type="submission" date="2017-11" db="EMBL/GenBank/DDBJ databases">
        <title>De-novo sequencing of pomegranate (Punica granatum L.) genome.</title>
        <authorList>
            <person name="Akparov Z."/>
            <person name="Amiraslanov A."/>
            <person name="Hajiyeva S."/>
            <person name="Abbasov M."/>
            <person name="Kaur K."/>
            <person name="Hamwieh A."/>
            <person name="Solovyev V."/>
            <person name="Salamov A."/>
            <person name="Braich B."/>
            <person name="Kosarev P."/>
            <person name="Mahmoud A."/>
            <person name="Hajiyev E."/>
            <person name="Babayeva S."/>
            <person name="Izzatullayeva V."/>
            <person name="Mammadov A."/>
            <person name="Mammadov A."/>
            <person name="Sharifova S."/>
            <person name="Ojaghi J."/>
            <person name="Eynullazada K."/>
            <person name="Bayramov B."/>
            <person name="Abdulazimova A."/>
            <person name="Shahmuradov I."/>
        </authorList>
    </citation>
    <scope>NUCLEOTIDE SEQUENCE [LARGE SCALE GENOMIC DNA]</scope>
    <source>
        <strain evidence="3">cv. AG2017</strain>
        <tissue evidence="2">Leaf</tissue>
    </source>
</reference>
<proteinExistence type="predicted"/>
<feature type="compositionally biased region" description="Basic residues" evidence="1">
    <location>
        <begin position="14"/>
        <end position="24"/>
    </location>
</feature>
<protein>
    <submittedName>
        <fullName evidence="2">Uncharacterized protein</fullName>
    </submittedName>
</protein>
<evidence type="ECO:0000313" key="2">
    <source>
        <dbReference type="EMBL" id="PKI69684.1"/>
    </source>
</evidence>